<sequence length="105" mass="11970">MKKYIQTESYIDQLQTLIILKNFMNERYEEENCEILYTTDNGYPSVVFCGGIYEVSIIPVDYKQGLEGEVMFIASVGNELVKFPSLIDAVESFYSCIDEAIKQAA</sequence>
<dbReference type="AlphaFoldDB" id="A0A1L4BLS4"/>
<accession>A0A1L4BLS4</accession>
<dbReference type="EMBL" id="KX833210">
    <property type="protein sequence ID" value="API82878.1"/>
    <property type="molecule type" value="Genomic_DNA"/>
</dbReference>
<keyword evidence="1" id="KW-0614">Plasmid</keyword>
<name>A0A1L4BLS4_SALTI</name>
<proteinExistence type="predicted"/>
<reference evidence="1" key="1">
    <citation type="submission" date="2016-09" db="EMBL/GenBank/DDBJ databases">
        <title>Whole genome sequence analysis of Salmonella Typhi isolated in Thailand before and after the introduction of a national immunization program.</title>
        <authorList>
            <person name="Dyson Z.A."/>
            <person name="Thanh D.P."/>
            <person name="Bodhidatta L."/>
            <person name="Mason C.J."/>
            <person name="Rabaa M.A."/>
            <person name="Vinh P.V."/>
            <person name="Thanh T.H."/>
            <person name="Thwaites G.E."/>
            <person name="Baker S."/>
            <person name="Holt K.E."/>
        </authorList>
    </citation>
    <scope>NUCLEOTIDE SEQUENCE</scope>
    <source>
        <strain evidence="1">Salmonella Typhi Ty031 plasmid pTy031_01</strain>
        <plasmid evidence="1">pTy031_01</plasmid>
    </source>
</reference>
<organism evidence="1">
    <name type="scientific">Salmonella typhi</name>
    <dbReference type="NCBI Taxonomy" id="90370"/>
    <lineage>
        <taxon>Bacteria</taxon>
        <taxon>Pseudomonadati</taxon>
        <taxon>Pseudomonadota</taxon>
        <taxon>Gammaproteobacteria</taxon>
        <taxon>Enterobacterales</taxon>
        <taxon>Enterobacteriaceae</taxon>
        <taxon>Salmonella</taxon>
    </lineage>
</organism>
<evidence type="ECO:0000313" key="1">
    <source>
        <dbReference type="EMBL" id="API82878.1"/>
    </source>
</evidence>
<geneLocation type="plasmid" evidence="1">
    <name>pTy031_01</name>
</geneLocation>
<protein>
    <submittedName>
        <fullName evidence="1">Uncharacterized protein</fullName>
    </submittedName>
</protein>